<dbReference type="EMBL" id="AP014546">
    <property type="protein sequence ID" value="BBB28331.1"/>
    <property type="molecule type" value="Genomic_DNA"/>
</dbReference>
<dbReference type="Gene3D" id="3.40.605.10">
    <property type="entry name" value="Aldehyde Dehydrogenase, Chain A, domain 1"/>
    <property type="match status" value="1"/>
</dbReference>
<evidence type="ECO:0008006" key="4">
    <source>
        <dbReference type="Google" id="ProtNLM"/>
    </source>
</evidence>
<evidence type="ECO:0000313" key="3">
    <source>
        <dbReference type="Proteomes" id="UP000595332"/>
    </source>
</evidence>
<sequence>MTNPTLASAVKTAESSWEAWNTLGTTARVELLSVAATELNQPLVTWLLTRIANSMPDTVHLPGPTGEANSLHWSGRGLIGICSAPPHSEDDKTTLAYEAAIAAQLFTALATGNAVVLQSSNKYMHRLHSVLLNAGITPDTVQISCASIEELASHEAFHAYAFCGSDADVIALNTQLAQRDGMLAQLITETDFNTYPTLTSLDYPWRFVTESTLSVNTTAVGGNATLLELGGKSDS</sequence>
<reference evidence="2 3" key="1">
    <citation type="journal article" date="2008" name="Int. J. Syst. Evol. Microbiol.">
        <title>Neptunomonas japonica sp. nov., an Osedax japonicus symbiont-like bacterium isolated from sediment adjacent to sperm whale carcasses off Kagoshima, Japan.</title>
        <authorList>
            <person name="Miyazaki M."/>
            <person name="Nogi Y."/>
            <person name="Fujiwara Y."/>
            <person name="Kawato M."/>
            <person name="Kubokawa K."/>
            <person name="Horikoshi K."/>
        </authorList>
    </citation>
    <scope>NUCLEOTIDE SEQUENCE [LARGE SCALE GENOMIC DNA]</scope>
    <source>
        <strain evidence="2 3">JAMM 1380</strain>
    </source>
</reference>
<dbReference type="SUPFAM" id="SSF53720">
    <property type="entry name" value="ALDH-like"/>
    <property type="match status" value="1"/>
</dbReference>
<gene>
    <name evidence="2" type="ORF">NEJAP_0373</name>
</gene>
<protein>
    <recommendedName>
        <fullName evidence="4">Proline dehydrogenase</fullName>
    </recommendedName>
</protein>
<evidence type="ECO:0000313" key="2">
    <source>
        <dbReference type="EMBL" id="BBB28331.1"/>
    </source>
</evidence>
<proteinExistence type="predicted"/>
<dbReference type="InterPro" id="IPR016162">
    <property type="entry name" value="Ald_DH_N"/>
</dbReference>
<name>A0A7R6PHE8_9GAMM</name>
<evidence type="ECO:0000256" key="1">
    <source>
        <dbReference type="ARBA" id="ARBA00023002"/>
    </source>
</evidence>
<keyword evidence="1" id="KW-0560">Oxidoreductase</keyword>
<dbReference type="InterPro" id="IPR016161">
    <property type="entry name" value="Ald_DH/histidinol_DH"/>
</dbReference>
<dbReference type="RefSeq" id="WP_201349045.1">
    <property type="nucleotide sequence ID" value="NZ_AP014546.1"/>
</dbReference>
<keyword evidence="3" id="KW-1185">Reference proteome</keyword>
<dbReference type="KEGG" id="njp:NEJAP_0373"/>
<accession>A0A7R6PHE8</accession>
<dbReference type="AlphaFoldDB" id="A0A7R6PHE8"/>
<dbReference type="Proteomes" id="UP000595332">
    <property type="component" value="Chromosome"/>
</dbReference>
<dbReference type="GO" id="GO:0016491">
    <property type="term" value="F:oxidoreductase activity"/>
    <property type="evidence" value="ECO:0007669"/>
    <property type="project" value="UniProtKB-KW"/>
</dbReference>
<organism evidence="2 3">
    <name type="scientific">Neptunomonas japonica JAMM 1380</name>
    <dbReference type="NCBI Taxonomy" id="1441457"/>
    <lineage>
        <taxon>Bacteria</taxon>
        <taxon>Pseudomonadati</taxon>
        <taxon>Pseudomonadota</taxon>
        <taxon>Gammaproteobacteria</taxon>
        <taxon>Oceanospirillales</taxon>
        <taxon>Oceanospirillaceae</taxon>
        <taxon>Neptunomonas</taxon>
    </lineage>
</organism>